<dbReference type="Proteomes" id="UP001223720">
    <property type="component" value="Chromosome"/>
</dbReference>
<proteinExistence type="predicted"/>
<protein>
    <recommendedName>
        <fullName evidence="3">DUF1508 domain-containing protein</fullName>
    </recommendedName>
</protein>
<accession>A0AAX3WG37</accession>
<evidence type="ECO:0000313" key="1">
    <source>
        <dbReference type="EMBL" id="WHQ69565.1"/>
    </source>
</evidence>
<evidence type="ECO:0008006" key="3">
    <source>
        <dbReference type="Google" id="ProtNLM"/>
    </source>
</evidence>
<dbReference type="AlphaFoldDB" id="A0AAX3WG37"/>
<dbReference type="RefSeq" id="WP_056116414.1">
    <property type="nucleotide sequence ID" value="NZ_CP073633.1"/>
</dbReference>
<sequence length="65" mass="7277">MTDPAIHPYSLEILPPKKEGGSFQWAIRKNGKLAQRSDRDLRTEAKARENGMAQIDKLLSGVGER</sequence>
<reference evidence="1" key="1">
    <citation type="journal article" date="2022" name="Biotechnol. Bioprocess Eng.">
        <title>Pan-genome Analysis Reveals Comparative Genomic Features of Central Metabolic Pathways in Methylorubrum extorquens.</title>
        <authorList>
            <person name="Lee G.M."/>
            <person name="Scott-Nevros Z.K."/>
            <person name="Lee S.-M."/>
            <person name="Kim D."/>
        </authorList>
    </citation>
    <scope>NUCLEOTIDE SEQUENCE</scope>
    <source>
        <strain evidence="1">ATCC 55366</strain>
    </source>
</reference>
<gene>
    <name evidence="1" type="ORF">KEC54_25060</name>
</gene>
<dbReference type="EMBL" id="CP073633">
    <property type="protein sequence ID" value="WHQ69565.1"/>
    <property type="molecule type" value="Genomic_DNA"/>
</dbReference>
<organism evidence="1 2">
    <name type="scientific">Methylorubrum extorquens</name>
    <name type="common">Methylobacterium dichloromethanicum</name>
    <name type="synonym">Methylobacterium extorquens</name>
    <dbReference type="NCBI Taxonomy" id="408"/>
    <lineage>
        <taxon>Bacteria</taxon>
        <taxon>Pseudomonadati</taxon>
        <taxon>Pseudomonadota</taxon>
        <taxon>Alphaproteobacteria</taxon>
        <taxon>Hyphomicrobiales</taxon>
        <taxon>Methylobacteriaceae</taxon>
        <taxon>Methylorubrum</taxon>
    </lineage>
</organism>
<evidence type="ECO:0000313" key="2">
    <source>
        <dbReference type="Proteomes" id="UP001223720"/>
    </source>
</evidence>
<name>A0AAX3WG37_METEX</name>